<proteinExistence type="predicted"/>
<accession>A0A212JYE3</accession>
<dbReference type="EMBL" id="FLUM01000003">
    <property type="protein sequence ID" value="SBW04388.1"/>
    <property type="molecule type" value="Genomic_DNA"/>
</dbReference>
<name>A0A212JYE3_9BACT</name>
<reference evidence="1" key="1">
    <citation type="submission" date="2016-04" db="EMBL/GenBank/DDBJ databases">
        <authorList>
            <person name="Evans L.H."/>
            <person name="Alamgir A."/>
            <person name="Owens N."/>
            <person name="Weber N.D."/>
            <person name="Virtaneva K."/>
            <person name="Barbian K."/>
            <person name="Babar A."/>
            <person name="Rosenke K."/>
        </authorList>
    </citation>
    <scope>NUCLEOTIDE SEQUENCE</scope>
    <source>
        <strain evidence="1">86-1</strain>
    </source>
</reference>
<gene>
    <name evidence="1" type="ORF">KL86DYS1_30827</name>
</gene>
<sequence>MASGVIAISLIVCFISDPFALIGDNRALSISKPTTKKMAPPTIRKLLTDIPNTLNKNCPEKAKTNTIISETTTARFATATLSFGSISEVSPRKTGIALIGFIRVKKDVKTNNP</sequence>
<evidence type="ECO:0000313" key="1">
    <source>
        <dbReference type="EMBL" id="SBW04388.1"/>
    </source>
</evidence>
<protein>
    <submittedName>
        <fullName evidence="1">Uncharacterized protein</fullName>
    </submittedName>
</protein>
<organism evidence="1">
    <name type="scientific">uncultured Dysgonomonas sp</name>
    <dbReference type="NCBI Taxonomy" id="206096"/>
    <lineage>
        <taxon>Bacteria</taxon>
        <taxon>Pseudomonadati</taxon>
        <taxon>Bacteroidota</taxon>
        <taxon>Bacteroidia</taxon>
        <taxon>Bacteroidales</taxon>
        <taxon>Dysgonomonadaceae</taxon>
        <taxon>Dysgonomonas</taxon>
        <taxon>environmental samples</taxon>
    </lineage>
</organism>
<dbReference type="AlphaFoldDB" id="A0A212JYE3"/>